<name>A0A3S0VHB3_9PROT</name>
<dbReference type="InterPro" id="IPR050099">
    <property type="entry name" value="SIS_GmhA/DiaA_subfam"/>
</dbReference>
<feature type="binding site" evidence="10">
    <location>
        <position position="176"/>
    </location>
    <ligand>
        <name>substrate</name>
    </ligand>
</feature>
<comment type="pathway">
    <text evidence="10">Carbohydrate biosynthesis; D-glycero-D-manno-heptose 7-phosphate biosynthesis; D-glycero-alpha-D-manno-heptose 7-phosphate and D-glycero-beta-D-manno-heptose 7-phosphate from sedoheptulose 7-phosphate: step 1/1.</text>
</comment>
<comment type="cofactor">
    <cofactor evidence="10">
        <name>Zn(2+)</name>
        <dbReference type="ChEBI" id="CHEBI:29105"/>
    </cofactor>
    <text evidence="10">Binds 1 zinc ion per subunit.</text>
</comment>
<feature type="binding site" evidence="10">
    <location>
        <position position="184"/>
    </location>
    <ligand>
        <name>Zn(2+)</name>
        <dbReference type="ChEBI" id="CHEBI:29105"/>
    </ligand>
</feature>
<comment type="similarity">
    <text evidence="4 10">Belongs to the SIS family. GmhA subfamily.</text>
</comment>
<organism evidence="12 13">
    <name type="scientific">Azospirillum doebereinerae</name>
    <dbReference type="NCBI Taxonomy" id="92933"/>
    <lineage>
        <taxon>Bacteria</taxon>
        <taxon>Pseudomonadati</taxon>
        <taxon>Pseudomonadota</taxon>
        <taxon>Alphaproteobacteria</taxon>
        <taxon>Rhodospirillales</taxon>
        <taxon>Azospirillaceae</taxon>
        <taxon>Azospirillum</taxon>
    </lineage>
</organism>
<dbReference type="OrthoDB" id="9810929at2"/>
<feature type="binding site" evidence="10">
    <location>
        <begin position="124"/>
        <end position="126"/>
    </location>
    <ligand>
        <name>substrate</name>
    </ligand>
</feature>
<dbReference type="GO" id="GO:2001061">
    <property type="term" value="P:D-glycero-D-manno-heptose 7-phosphate biosynthetic process"/>
    <property type="evidence" value="ECO:0007669"/>
    <property type="project" value="UniProtKB-UniPathway"/>
</dbReference>
<reference evidence="12 13" key="1">
    <citation type="submission" date="2018-12" db="EMBL/GenBank/DDBJ databases">
        <authorList>
            <person name="Yang Y."/>
        </authorList>
    </citation>
    <scope>NUCLEOTIDE SEQUENCE [LARGE SCALE GENOMIC DNA]</scope>
    <source>
        <strain evidence="12 13">GSF71</strain>
    </source>
</reference>
<keyword evidence="8 10" id="KW-0413">Isomerase</keyword>
<evidence type="ECO:0000256" key="9">
    <source>
        <dbReference type="ARBA" id="ARBA00023277"/>
    </source>
</evidence>
<comment type="subcellular location">
    <subcellularLocation>
        <location evidence="3 10">Cytoplasm</location>
    </subcellularLocation>
</comment>
<keyword evidence="7 10" id="KW-0862">Zinc</keyword>
<dbReference type="GO" id="GO:0005975">
    <property type="term" value="P:carbohydrate metabolic process"/>
    <property type="evidence" value="ECO:0007669"/>
    <property type="project" value="UniProtKB-UniRule"/>
</dbReference>
<dbReference type="PROSITE" id="PS51464">
    <property type="entry name" value="SIS"/>
    <property type="match status" value="1"/>
</dbReference>
<dbReference type="CDD" id="cd05006">
    <property type="entry name" value="SIS_GmhA"/>
    <property type="match status" value="1"/>
</dbReference>
<comment type="subunit">
    <text evidence="10">Homotetramer.</text>
</comment>
<evidence type="ECO:0000256" key="3">
    <source>
        <dbReference type="ARBA" id="ARBA00004496"/>
    </source>
</evidence>
<feature type="binding site" evidence="10">
    <location>
        <position position="69"/>
    </location>
    <ligand>
        <name>substrate</name>
    </ligand>
</feature>
<keyword evidence="9 10" id="KW-0119">Carbohydrate metabolism</keyword>
<evidence type="ECO:0000256" key="10">
    <source>
        <dbReference type="HAMAP-Rule" id="MF_00067"/>
    </source>
</evidence>
<keyword evidence="6 10" id="KW-0479">Metal-binding</keyword>
<dbReference type="InterPro" id="IPR004515">
    <property type="entry name" value="Phosphoheptose_Isoase"/>
</dbReference>
<dbReference type="GO" id="GO:0008968">
    <property type="term" value="F:D-sedoheptulose 7-phosphate isomerase activity"/>
    <property type="evidence" value="ECO:0007669"/>
    <property type="project" value="UniProtKB-UniRule"/>
</dbReference>
<feature type="binding site" evidence="10">
    <location>
        <position position="129"/>
    </location>
    <ligand>
        <name>substrate</name>
    </ligand>
</feature>
<dbReference type="GO" id="GO:0005737">
    <property type="term" value="C:cytoplasm"/>
    <property type="evidence" value="ECO:0007669"/>
    <property type="project" value="UniProtKB-SubCell"/>
</dbReference>
<proteinExistence type="inferred from homology"/>
<comment type="miscellaneous">
    <text evidence="10">The reaction produces a racemic mixture of D-glycero-alpha-D-manno-heptose 7-phosphate and D-glycero-beta-D-manno-heptose 7-phosphate.</text>
</comment>
<dbReference type="EMBL" id="RZIJ01000013">
    <property type="protein sequence ID" value="RUQ68945.1"/>
    <property type="molecule type" value="Genomic_DNA"/>
</dbReference>
<dbReference type="GO" id="GO:0008270">
    <property type="term" value="F:zinc ion binding"/>
    <property type="evidence" value="ECO:0007669"/>
    <property type="project" value="UniProtKB-UniRule"/>
</dbReference>
<dbReference type="InterPro" id="IPR046348">
    <property type="entry name" value="SIS_dom_sf"/>
</dbReference>
<dbReference type="Gene3D" id="3.40.50.10490">
    <property type="entry name" value="Glucose-6-phosphate isomerase like protein, domain 1"/>
    <property type="match status" value="1"/>
</dbReference>
<comment type="function">
    <text evidence="2 10">Catalyzes the isomerization of sedoheptulose 7-phosphate in D-glycero-D-manno-heptose 7-phosphate.</text>
</comment>
<feature type="domain" description="SIS" evidence="11">
    <location>
        <begin position="41"/>
        <end position="196"/>
    </location>
</feature>
<sequence length="196" mass="20478">MSQATSVNQSFSDYVGSSIDVLRNTAETLGMGRLDAAIAAVATALGENRALLVCGNGGSASDAQHITGELVGRFLKERRGLKAICLSSNAAVLTAWANDYSYDTVFSRQVEAYGETGGVLLGISTSGNSKNVVAAFEQARAMGMITIALTGEGGGRLAALSDILLDVPSRSTPLIQQAHICLYHHLCERVETQLAG</sequence>
<dbReference type="InterPro" id="IPR001347">
    <property type="entry name" value="SIS_dom"/>
</dbReference>
<keyword evidence="5 10" id="KW-0963">Cytoplasm</keyword>
<dbReference type="Pfam" id="PF13580">
    <property type="entry name" value="SIS_2"/>
    <property type="match status" value="1"/>
</dbReference>
<dbReference type="GO" id="GO:0097367">
    <property type="term" value="F:carbohydrate derivative binding"/>
    <property type="evidence" value="ECO:0007669"/>
    <property type="project" value="InterPro"/>
</dbReference>
<dbReference type="AlphaFoldDB" id="A0A3S0VHB3"/>
<evidence type="ECO:0000256" key="1">
    <source>
        <dbReference type="ARBA" id="ARBA00000348"/>
    </source>
</evidence>
<evidence type="ECO:0000259" key="11">
    <source>
        <dbReference type="PROSITE" id="PS51464"/>
    </source>
</evidence>
<dbReference type="PANTHER" id="PTHR30390">
    <property type="entry name" value="SEDOHEPTULOSE 7-PHOSPHATE ISOMERASE / DNAA INITIATOR-ASSOCIATING FACTOR FOR REPLICATION INITIATION"/>
    <property type="match status" value="1"/>
</dbReference>
<feature type="binding site" evidence="10">
    <location>
        <position position="69"/>
    </location>
    <ligand>
        <name>Zn(2+)</name>
        <dbReference type="ChEBI" id="CHEBI:29105"/>
    </ligand>
</feature>
<dbReference type="RefSeq" id="WP_127000125.1">
    <property type="nucleotide sequence ID" value="NZ_CP173195.1"/>
</dbReference>
<accession>A0A3S0VHB3</accession>
<evidence type="ECO:0000256" key="6">
    <source>
        <dbReference type="ARBA" id="ARBA00022723"/>
    </source>
</evidence>
<dbReference type="HAMAP" id="MF_00067">
    <property type="entry name" value="GmhA"/>
    <property type="match status" value="1"/>
</dbReference>
<dbReference type="SUPFAM" id="SSF53697">
    <property type="entry name" value="SIS domain"/>
    <property type="match status" value="1"/>
</dbReference>
<feature type="binding site" evidence="10">
    <location>
        <position position="65"/>
    </location>
    <ligand>
        <name>Zn(2+)</name>
        <dbReference type="ChEBI" id="CHEBI:29105"/>
    </ligand>
</feature>
<evidence type="ECO:0000313" key="13">
    <source>
        <dbReference type="Proteomes" id="UP000280346"/>
    </source>
</evidence>
<evidence type="ECO:0000313" key="12">
    <source>
        <dbReference type="EMBL" id="RUQ68945.1"/>
    </source>
</evidence>
<evidence type="ECO:0000256" key="7">
    <source>
        <dbReference type="ARBA" id="ARBA00022833"/>
    </source>
</evidence>
<evidence type="ECO:0000256" key="4">
    <source>
        <dbReference type="ARBA" id="ARBA00009894"/>
    </source>
</evidence>
<feature type="binding site" evidence="10">
    <location>
        <position position="176"/>
    </location>
    <ligand>
        <name>Zn(2+)</name>
        <dbReference type="ChEBI" id="CHEBI:29105"/>
    </ligand>
</feature>
<feature type="binding site" evidence="10">
    <location>
        <begin position="56"/>
        <end position="58"/>
    </location>
    <ligand>
        <name>substrate</name>
    </ligand>
</feature>
<evidence type="ECO:0000256" key="2">
    <source>
        <dbReference type="ARBA" id="ARBA00003172"/>
    </source>
</evidence>
<dbReference type="Proteomes" id="UP000280346">
    <property type="component" value="Unassembled WGS sequence"/>
</dbReference>
<keyword evidence="13" id="KW-1185">Reference proteome</keyword>
<evidence type="ECO:0000256" key="8">
    <source>
        <dbReference type="ARBA" id="ARBA00023235"/>
    </source>
</evidence>
<evidence type="ECO:0000256" key="5">
    <source>
        <dbReference type="ARBA" id="ARBA00022490"/>
    </source>
</evidence>
<feature type="binding site" evidence="10">
    <location>
        <begin position="98"/>
        <end position="99"/>
    </location>
    <ligand>
        <name>substrate</name>
    </ligand>
</feature>
<dbReference type="UniPathway" id="UPA00041">
    <property type="reaction ID" value="UER00436"/>
</dbReference>
<dbReference type="EC" id="5.3.1.28" evidence="10"/>
<comment type="caution">
    <text evidence="12">The sequence shown here is derived from an EMBL/GenBank/DDBJ whole genome shotgun (WGS) entry which is preliminary data.</text>
</comment>
<dbReference type="InterPro" id="IPR035461">
    <property type="entry name" value="GmhA/DiaA"/>
</dbReference>
<gene>
    <name evidence="10" type="primary">gmhA</name>
    <name evidence="12" type="ORF">EJ913_17385</name>
</gene>
<protein>
    <recommendedName>
        <fullName evidence="10">Phosphoheptose isomerase</fullName>
        <ecNumber evidence="10">5.3.1.28</ecNumber>
    </recommendedName>
    <alternativeName>
        <fullName evidence="10">Sedoheptulose 7-phosphate isomerase</fullName>
    </alternativeName>
</protein>
<comment type="catalytic activity">
    <reaction evidence="1 10">
        <text>2 D-sedoheptulose 7-phosphate = D-glycero-alpha-D-manno-heptose 7-phosphate + D-glycero-beta-D-manno-heptose 7-phosphate</text>
        <dbReference type="Rhea" id="RHEA:27489"/>
        <dbReference type="ChEBI" id="CHEBI:57483"/>
        <dbReference type="ChEBI" id="CHEBI:60203"/>
        <dbReference type="ChEBI" id="CHEBI:60204"/>
        <dbReference type="EC" id="5.3.1.28"/>
    </reaction>
</comment>